<feature type="transmembrane region" description="Helical" evidence="6">
    <location>
        <begin position="143"/>
        <end position="163"/>
    </location>
</feature>
<feature type="transmembrane region" description="Helical" evidence="6">
    <location>
        <begin position="72"/>
        <end position="90"/>
    </location>
</feature>
<evidence type="ECO:0000256" key="3">
    <source>
        <dbReference type="ARBA" id="ARBA00022553"/>
    </source>
</evidence>
<keyword evidence="9" id="KW-0808">Transferase</keyword>
<dbReference type="InterPro" id="IPR036097">
    <property type="entry name" value="HisK_dim/P_sf"/>
</dbReference>
<keyword evidence="10" id="KW-1185">Reference proteome</keyword>
<keyword evidence="6" id="KW-1133">Transmembrane helix</keyword>
<feature type="transmembrane region" description="Helical" evidence="6">
    <location>
        <begin position="175"/>
        <end position="195"/>
    </location>
</feature>
<feature type="transmembrane region" description="Helical" evidence="6">
    <location>
        <begin position="263"/>
        <end position="290"/>
    </location>
</feature>
<dbReference type="CDD" id="cd00082">
    <property type="entry name" value="HisKA"/>
    <property type="match status" value="1"/>
</dbReference>
<comment type="catalytic activity">
    <reaction evidence="1">
        <text>ATP + protein L-histidine = ADP + protein N-phospho-L-histidine.</text>
        <dbReference type="EC" id="2.7.13.3"/>
    </reaction>
</comment>
<dbReference type="SUPFAM" id="SSF47384">
    <property type="entry name" value="Homodimeric domain of signal transducing histidine kinase"/>
    <property type="match status" value="1"/>
</dbReference>
<dbReference type="GO" id="GO:0000155">
    <property type="term" value="F:phosphorelay sensor kinase activity"/>
    <property type="evidence" value="ECO:0007669"/>
    <property type="project" value="InterPro"/>
</dbReference>
<dbReference type="FunFam" id="3.30.565.10:FF:000010">
    <property type="entry name" value="Sensor histidine kinase RcsC"/>
    <property type="match status" value="1"/>
</dbReference>
<feature type="transmembrane region" description="Helical" evidence="6">
    <location>
        <begin position="430"/>
        <end position="454"/>
    </location>
</feature>
<dbReference type="SUPFAM" id="SSF52172">
    <property type="entry name" value="CheY-like"/>
    <property type="match status" value="2"/>
</dbReference>
<feature type="transmembrane region" description="Helical" evidence="6">
    <location>
        <begin position="572"/>
        <end position="594"/>
    </location>
</feature>
<feature type="transmembrane region" description="Helical" evidence="6">
    <location>
        <begin position="363"/>
        <end position="385"/>
    </location>
</feature>
<keyword evidence="6" id="KW-0472">Membrane</keyword>
<evidence type="ECO:0000259" key="8">
    <source>
        <dbReference type="PROSITE" id="PS50110"/>
    </source>
</evidence>
<dbReference type="InterPro" id="IPR004358">
    <property type="entry name" value="Sig_transdc_His_kin-like_C"/>
</dbReference>
<name>A0A3S4CVB2_9HYPH</name>
<dbReference type="InterPro" id="IPR005467">
    <property type="entry name" value="His_kinase_dom"/>
</dbReference>
<organism evidence="9 10">
    <name type="scientific">Devosia equisanguinis</name>
    <dbReference type="NCBI Taxonomy" id="2490941"/>
    <lineage>
        <taxon>Bacteria</taxon>
        <taxon>Pseudomonadati</taxon>
        <taxon>Pseudomonadota</taxon>
        <taxon>Alphaproteobacteria</taxon>
        <taxon>Hyphomicrobiales</taxon>
        <taxon>Devosiaceae</taxon>
        <taxon>Devosia</taxon>
    </lineage>
</organism>
<keyword evidence="3 5" id="KW-0597">Phosphoprotein</keyword>
<dbReference type="InterPro" id="IPR011006">
    <property type="entry name" value="CheY-like_superfamily"/>
</dbReference>
<reference evidence="9 10" key="1">
    <citation type="submission" date="2018-12" db="EMBL/GenBank/DDBJ databases">
        <authorList>
            <person name="Criscuolo A."/>
        </authorList>
    </citation>
    <scope>NUCLEOTIDE SEQUENCE [LARGE SCALE GENOMIC DNA]</scope>
    <source>
        <strain evidence="9">ACIP1116281</strain>
    </source>
</reference>
<sequence length="1186" mass="128788">MARQRIIPVRRAYNRWVANQTLEDYALRFTAKSARRFSNDRISQTAIGAISFLALEAIGGAITLSYGTTNALIAILIASIAILLVGVPIARYATRHGVDVDLLTRGASFGYIGSTITSLIYASFTFILFAIEASIMASALQLAFGLPLWIGYIISAVAVIPLVTHGIRMISRFQLITQPFWIVLNILPFVFIAFMDWEKFDLWRAFNGLGQPEGAAGSIAAFEVAKFGAASAVILALMTQIGEQVDFLRFLPAEGAPKWRQKLGIFLAGAGWVVVGAPKLIAGSFLAFLALSSGVSPEHASEPGYMYAVAFGYMIPNEFVALMLMAGFVVISQLKINVMNAYAGSLAWSNFFSRLTHSHPGRVVWLLFNVAIALLLMELGIYRLLEETLGTFSIIAMAWLCSISADLFVNKPLGLAPPGIEFKRAHLYDINPVGVGSMLLSATIALAAHFGLFGEMAAALAPYIALVVCFVASPTIAWATRGKYYLARKPRKAWANKTAVTCSICEHPFEPEDMAWCPAYAAPICSLCCSLDARCHDMCKPKAHFRAQTHAVAATVLPQWMIDKLQSRLGRYGISMAVATAILAGILGLIYYFAGRSAPHTADVVGGTLLVVFFVFAVAAGIMTWFLVLAHDSRLVAEEESSRQNTLLLKEIDAHGRTDAELQRAKEKAEAANQAKSRYVVGLSHELRTPLNAVMGYAQILERDAAMPENRRGSVQVIRRSAEHLSGLIDGLLDISKIEAGRLQVYSNEINLQDFLDQLVDMFRLQAQAKGLEFRHSRAKALPAYVRTDEKRLRQILVNLLSNAIKFTSAGHVSFDVGYRMQVATFTIEDSGSGITADDLPHIFEPFVRGEAEKNRFTPGLGLGLTITKLLTETLGGEITVTSTPGQGTRFVARLMLTKVERPSKRLATTQPITGYTGPARTIMVVDDNEDHRELMRQMLEPLGFAVVSAESGDECLAKLDAWAWSSKQRSASLTPAATPPKIVTPPQIVTLGLDPRALNLPNSPQVQAPRVKPEGDASSEGMAAFAPHLYFVDIRMPGMSGWDLVAALRERGIAAPIIMLSANIGDGANPTGADAGHSDTLAKPFELNQLIDKLGTHLAIDWTHAVPPSAPAAQTAAPKSPGAEALRDLANLGQIGHVRGIEARLTELAADPANLPLVAVLRRHMENFDFEAYAEALERVSHEQD</sequence>
<dbReference type="SMART" id="SM00448">
    <property type="entry name" value="REC"/>
    <property type="match status" value="1"/>
</dbReference>
<dbReference type="AlphaFoldDB" id="A0A3S4CVB2"/>
<proteinExistence type="predicted"/>
<dbReference type="PANTHER" id="PTHR45339:SF1">
    <property type="entry name" value="HYBRID SIGNAL TRANSDUCTION HISTIDINE KINASE J"/>
    <property type="match status" value="1"/>
</dbReference>
<keyword evidence="9" id="KW-0418">Kinase</keyword>
<keyword evidence="4" id="KW-0902">Two-component regulatory system</keyword>
<dbReference type="SUPFAM" id="SSF55874">
    <property type="entry name" value="ATPase domain of HSP90 chaperone/DNA topoisomerase II/histidine kinase"/>
    <property type="match status" value="1"/>
</dbReference>
<dbReference type="PANTHER" id="PTHR45339">
    <property type="entry name" value="HYBRID SIGNAL TRANSDUCTION HISTIDINE KINASE J"/>
    <property type="match status" value="1"/>
</dbReference>
<evidence type="ECO:0000313" key="9">
    <source>
        <dbReference type="EMBL" id="VDS06642.1"/>
    </source>
</evidence>
<dbReference type="Pfam" id="PF00512">
    <property type="entry name" value="HisKA"/>
    <property type="match status" value="1"/>
</dbReference>
<dbReference type="PRINTS" id="PR00344">
    <property type="entry name" value="BCTRLSENSOR"/>
</dbReference>
<dbReference type="Gene3D" id="1.10.287.130">
    <property type="match status" value="1"/>
</dbReference>
<accession>A0A3S4CVB2</accession>
<dbReference type="CDD" id="cd17546">
    <property type="entry name" value="REC_hyHK_CKI1_RcsC-like"/>
    <property type="match status" value="1"/>
</dbReference>
<dbReference type="Proteomes" id="UP000268844">
    <property type="component" value="Unassembled WGS sequence"/>
</dbReference>
<dbReference type="Pfam" id="PF00072">
    <property type="entry name" value="Response_reg"/>
    <property type="match status" value="1"/>
</dbReference>
<dbReference type="Gene3D" id="3.40.50.2300">
    <property type="match status" value="1"/>
</dbReference>
<feature type="transmembrane region" description="Helical" evidence="6">
    <location>
        <begin position="111"/>
        <end position="131"/>
    </location>
</feature>
<evidence type="ECO:0000256" key="4">
    <source>
        <dbReference type="ARBA" id="ARBA00023012"/>
    </source>
</evidence>
<protein>
    <recommendedName>
        <fullName evidence="2">histidine kinase</fullName>
        <ecNumber evidence="2">2.7.13.3</ecNumber>
    </recommendedName>
</protein>
<feature type="domain" description="Response regulatory" evidence="8">
    <location>
        <begin position="922"/>
        <end position="1099"/>
    </location>
</feature>
<dbReference type="EMBL" id="UZWD01000059">
    <property type="protein sequence ID" value="VDS06642.1"/>
    <property type="molecule type" value="Genomic_DNA"/>
</dbReference>
<evidence type="ECO:0000256" key="1">
    <source>
        <dbReference type="ARBA" id="ARBA00000085"/>
    </source>
</evidence>
<dbReference type="SMART" id="SM00388">
    <property type="entry name" value="HisKA"/>
    <property type="match status" value="1"/>
</dbReference>
<dbReference type="Gene3D" id="1.10.4160.10">
    <property type="entry name" value="Hydantoin permease"/>
    <property type="match status" value="1"/>
</dbReference>
<dbReference type="PROSITE" id="PS50109">
    <property type="entry name" value="HIS_KIN"/>
    <property type="match status" value="1"/>
</dbReference>
<feature type="domain" description="Histidine kinase" evidence="7">
    <location>
        <begin position="682"/>
        <end position="899"/>
    </location>
</feature>
<keyword evidence="6" id="KW-0812">Transmembrane</keyword>
<dbReference type="EC" id="2.7.13.3" evidence="2"/>
<evidence type="ECO:0000259" key="7">
    <source>
        <dbReference type="PROSITE" id="PS50109"/>
    </source>
</evidence>
<feature type="transmembrane region" description="Helical" evidence="6">
    <location>
        <begin position="391"/>
        <end position="409"/>
    </location>
</feature>
<dbReference type="CDD" id="cd16922">
    <property type="entry name" value="HATPase_EvgS-ArcB-TorS-like"/>
    <property type="match status" value="1"/>
</dbReference>
<dbReference type="PROSITE" id="PS50110">
    <property type="entry name" value="RESPONSE_REGULATORY"/>
    <property type="match status" value="1"/>
</dbReference>
<evidence type="ECO:0000313" key="10">
    <source>
        <dbReference type="Proteomes" id="UP000268844"/>
    </source>
</evidence>
<dbReference type="InterPro" id="IPR003594">
    <property type="entry name" value="HATPase_dom"/>
</dbReference>
<feature type="transmembrane region" description="Helical" evidence="6">
    <location>
        <begin position="310"/>
        <end position="331"/>
    </location>
</feature>
<feature type="transmembrane region" description="Helical" evidence="6">
    <location>
        <begin position="460"/>
        <end position="479"/>
    </location>
</feature>
<evidence type="ECO:0000256" key="5">
    <source>
        <dbReference type="PROSITE-ProRule" id="PRU00169"/>
    </source>
</evidence>
<feature type="transmembrane region" description="Helical" evidence="6">
    <location>
        <begin position="215"/>
        <end position="242"/>
    </location>
</feature>
<feature type="modified residue" description="4-aspartylphosphate" evidence="5">
    <location>
        <position position="1034"/>
    </location>
</feature>
<evidence type="ECO:0000256" key="6">
    <source>
        <dbReference type="SAM" id="Phobius"/>
    </source>
</evidence>
<dbReference type="InterPro" id="IPR036890">
    <property type="entry name" value="HATPase_C_sf"/>
</dbReference>
<dbReference type="Pfam" id="PF02518">
    <property type="entry name" value="HATPase_c"/>
    <property type="match status" value="1"/>
</dbReference>
<feature type="transmembrane region" description="Helical" evidence="6">
    <location>
        <begin position="606"/>
        <end position="628"/>
    </location>
</feature>
<evidence type="ECO:0000256" key="2">
    <source>
        <dbReference type="ARBA" id="ARBA00012438"/>
    </source>
</evidence>
<dbReference type="InterPro" id="IPR001789">
    <property type="entry name" value="Sig_transdc_resp-reg_receiver"/>
</dbReference>
<gene>
    <name evidence="9" type="primary">luxQ</name>
    <name evidence="9" type="ORF">DEVEQU_03806</name>
</gene>
<dbReference type="Gene3D" id="3.30.565.10">
    <property type="entry name" value="Histidine kinase-like ATPase, C-terminal domain"/>
    <property type="match status" value="1"/>
</dbReference>
<dbReference type="InterPro" id="IPR003661">
    <property type="entry name" value="HisK_dim/P_dom"/>
</dbReference>
<feature type="transmembrane region" description="Helical" evidence="6">
    <location>
        <begin position="45"/>
        <end position="66"/>
    </location>
</feature>
<dbReference type="SMART" id="SM00387">
    <property type="entry name" value="HATPase_c"/>
    <property type="match status" value="1"/>
</dbReference>